<name>G4T7J6_SERID</name>
<reference evidence="2 3" key="1">
    <citation type="journal article" date="2011" name="PLoS Pathog.">
        <title>Endophytic Life Strategies Decoded by Genome and Transcriptome Analyses of the Mutualistic Root Symbiont Piriformospora indica.</title>
        <authorList>
            <person name="Zuccaro A."/>
            <person name="Lahrmann U."/>
            <person name="Guldener U."/>
            <person name="Langen G."/>
            <person name="Pfiffi S."/>
            <person name="Biedenkopf D."/>
            <person name="Wong P."/>
            <person name="Samans B."/>
            <person name="Grimm C."/>
            <person name="Basiewicz M."/>
            <person name="Murat C."/>
            <person name="Martin F."/>
            <person name="Kogel K.H."/>
        </authorList>
    </citation>
    <scope>NUCLEOTIDE SEQUENCE [LARGE SCALE GENOMIC DNA]</scope>
    <source>
        <strain evidence="2 3">DSM 11827</strain>
    </source>
</reference>
<proteinExistence type="predicted"/>
<dbReference type="AlphaFoldDB" id="G4T7J6"/>
<organism evidence="2 3">
    <name type="scientific">Serendipita indica (strain DSM 11827)</name>
    <name type="common">Root endophyte fungus</name>
    <name type="synonym">Piriformospora indica</name>
    <dbReference type="NCBI Taxonomy" id="1109443"/>
    <lineage>
        <taxon>Eukaryota</taxon>
        <taxon>Fungi</taxon>
        <taxon>Dikarya</taxon>
        <taxon>Basidiomycota</taxon>
        <taxon>Agaricomycotina</taxon>
        <taxon>Agaricomycetes</taxon>
        <taxon>Sebacinales</taxon>
        <taxon>Serendipitaceae</taxon>
        <taxon>Serendipita</taxon>
    </lineage>
</organism>
<evidence type="ECO:0000313" key="3">
    <source>
        <dbReference type="Proteomes" id="UP000007148"/>
    </source>
</evidence>
<protein>
    <recommendedName>
        <fullName evidence="1">Hemerythrin-like domain-containing protein</fullName>
    </recommendedName>
</protein>
<dbReference type="Gene3D" id="1.20.120.520">
    <property type="entry name" value="nmb1532 protein domain like"/>
    <property type="match status" value="1"/>
</dbReference>
<dbReference type="InterPro" id="IPR012312">
    <property type="entry name" value="Hemerythrin-like"/>
</dbReference>
<feature type="domain" description="Hemerythrin-like" evidence="1">
    <location>
        <begin position="42"/>
        <end position="124"/>
    </location>
</feature>
<comment type="caution">
    <text evidence="2">The sequence shown here is derived from an EMBL/GenBank/DDBJ whole genome shotgun (WGS) entry which is preliminary data.</text>
</comment>
<evidence type="ECO:0000259" key="1">
    <source>
        <dbReference type="Pfam" id="PF01814"/>
    </source>
</evidence>
<evidence type="ECO:0000313" key="2">
    <source>
        <dbReference type="EMBL" id="CCA67289.1"/>
    </source>
</evidence>
<dbReference type="EMBL" id="CAFZ01000012">
    <property type="protein sequence ID" value="CCA67289.1"/>
    <property type="molecule type" value="Genomic_DNA"/>
</dbReference>
<sequence>MSKASIEFTNACNHARALFAKYCSEPAPKDVIAKLRWEMSGVHTFLLDGVQNAYNLADTIPPNEHQNFAFYCYCITQNIDRHHHVEEEHIFPQLEPEFKTDVIDEHAAFHQTLADLDDYLRQVLGIQEQNPDMDTISPKFKKGIPYDAEKLKRYLEQLSGPLITHLEHEIEWLDPERLRACGVTPEKVKPIFAQVEQHIKESIKPQSLLVFAAYHIPPYCQFPEMPWVLLKVLVPWVFWWKHRASWKYIPDYSKAPFGALQKV</sequence>
<dbReference type="InParanoid" id="G4T7J6"/>
<dbReference type="HOGENOM" id="CLU_066708_1_0_1"/>
<keyword evidence="3" id="KW-1185">Reference proteome</keyword>
<dbReference type="OMA" id="DWPPVPW"/>
<dbReference type="InterPro" id="IPR053206">
    <property type="entry name" value="Dimeric_xanthone_biosynth"/>
</dbReference>
<dbReference type="PANTHER" id="PTHR38048">
    <property type="entry name" value="EXPRESSED PROTEIN"/>
    <property type="match status" value="1"/>
</dbReference>
<dbReference type="CDD" id="cd12108">
    <property type="entry name" value="Hr-like"/>
    <property type="match status" value="1"/>
</dbReference>
<dbReference type="Pfam" id="PF01814">
    <property type="entry name" value="Hemerythrin"/>
    <property type="match status" value="1"/>
</dbReference>
<dbReference type="OrthoDB" id="58416at2759"/>
<dbReference type="Proteomes" id="UP000007148">
    <property type="component" value="Unassembled WGS sequence"/>
</dbReference>
<accession>G4T7J6</accession>
<dbReference type="PANTHER" id="PTHR38048:SF2">
    <property type="entry name" value="HEMERYTHRIN-LIKE DOMAIN-CONTAINING PROTEIN"/>
    <property type="match status" value="1"/>
</dbReference>
<dbReference type="eggNOG" id="ENOG502RBT4">
    <property type="taxonomic scope" value="Eukaryota"/>
</dbReference>
<gene>
    <name evidence="2" type="ORF">PIIN_01122</name>
</gene>